<dbReference type="VEuPathDB" id="FungiDB:CCM_08207"/>
<comment type="catalytic activity">
    <reaction evidence="4">
        <text>Hydrolysis of terminal non-reducing beta-D-galactose residues in beta-D-galactosides.</text>
        <dbReference type="EC" id="3.2.1.23"/>
    </reaction>
</comment>
<dbReference type="InterPro" id="IPR001944">
    <property type="entry name" value="Glycoside_Hdrlase_35"/>
</dbReference>
<dbReference type="PRINTS" id="PR00742">
    <property type="entry name" value="GLHYDRLASE35"/>
</dbReference>
<dbReference type="PANTHER" id="PTHR23421">
    <property type="entry name" value="BETA-GALACTOSIDASE RELATED"/>
    <property type="match status" value="1"/>
</dbReference>
<protein>
    <recommendedName>
        <fullName evidence="4">Beta-galactosidase</fullName>
        <ecNumber evidence="4">3.2.1.23</ecNumber>
    </recommendedName>
</protein>
<dbReference type="SUPFAM" id="SSF51445">
    <property type="entry name" value="(Trans)glycosidases"/>
    <property type="match status" value="1"/>
</dbReference>
<evidence type="ECO:0000259" key="7">
    <source>
        <dbReference type="Pfam" id="PF01301"/>
    </source>
</evidence>
<evidence type="ECO:0000256" key="2">
    <source>
        <dbReference type="ARBA" id="ARBA00022801"/>
    </source>
</evidence>
<dbReference type="InterPro" id="IPR019801">
    <property type="entry name" value="Glyco_hydro_35_CS"/>
</dbReference>
<dbReference type="InterPro" id="IPR002575">
    <property type="entry name" value="Aminoglycoside_PTrfase"/>
</dbReference>
<dbReference type="Pfam" id="PF01636">
    <property type="entry name" value="APH"/>
    <property type="match status" value="1"/>
</dbReference>
<gene>
    <name evidence="11" type="ORF">A9K55_005215</name>
</gene>
<dbReference type="OrthoDB" id="1657402at2759"/>
<feature type="domain" description="Beta-galactosidase galactose-binding" evidence="10">
    <location>
        <begin position="536"/>
        <end position="588"/>
    </location>
</feature>
<evidence type="ECO:0000259" key="8">
    <source>
        <dbReference type="Pfam" id="PF01636"/>
    </source>
</evidence>
<keyword evidence="2 4" id="KW-0378">Hydrolase</keyword>
<evidence type="ECO:0000313" key="11">
    <source>
        <dbReference type="EMBL" id="ATY64919.1"/>
    </source>
</evidence>
<evidence type="ECO:0000256" key="5">
    <source>
        <dbReference type="RuleBase" id="RU003679"/>
    </source>
</evidence>
<dbReference type="Gene3D" id="3.20.20.80">
    <property type="entry name" value="Glycosidases"/>
    <property type="match status" value="1"/>
</dbReference>
<evidence type="ECO:0000259" key="9">
    <source>
        <dbReference type="Pfam" id="PF21317"/>
    </source>
</evidence>
<dbReference type="GO" id="GO:0004565">
    <property type="term" value="F:beta-galactosidase activity"/>
    <property type="evidence" value="ECO:0007669"/>
    <property type="project" value="UniProtKB-EC"/>
</dbReference>
<dbReference type="SUPFAM" id="SSF56112">
    <property type="entry name" value="Protein kinase-like (PK-like)"/>
    <property type="match status" value="1"/>
</dbReference>
<dbReference type="VEuPathDB" id="FungiDB:A9K55_005215"/>
<dbReference type="InterPro" id="IPR048912">
    <property type="entry name" value="BetaGal1-like_ABD1"/>
</dbReference>
<dbReference type="EC" id="3.2.1.23" evidence="4"/>
<dbReference type="InterPro" id="IPR048913">
    <property type="entry name" value="BetaGal_gal-bd"/>
</dbReference>
<proteinExistence type="inferred from homology"/>
<evidence type="ECO:0000313" key="12">
    <source>
        <dbReference type="Proteomes" id="UP000323067"/>
    </source>
</evidence>
<dbReference type="Gene3D" id="3.90.1200.10">
    <property type="match status" value="1"/>
</dbReference>
<dbReference type="InterPro" id="IPR031330">
    <property type="entry name" value="Gly_Hdrlase_35_cat"/>
</dbReference>
<dbReference type="GO" id="GO:0005975">
    <property type="term" value="P:carbohydrate metabolic process"/>
    <property type="evidence" value="ECO:0007669"/>
    <property type="project" value="InterPro"/>
</dbReference>
<evidence type="ECO:0000256" key="4">
    <source>
        <dbReference type="RuleBase" id="RU000675"/>
    </source>
</evidence>
<dbReference type="VEuPathDB" id="FungiDB:CCM_08206"/>
<evidence type="ECO:0000259" key="10">
    <source>
        <dbReference type="Pfam" id="PF21467"/>
    </source>
</evidence>
<dbReference type="Pfam" id="PF21317">
    <property type="entry name" value="BetaGal_ABD_1"/>
    <property type="match status" value="1"/>
</dbReference>
<accession>A0A2H4SP84</accession>
<dbReference type="Pfam" id="PF01301">
    <property type="entry name" value="Glyco_hydro_35"/>
    <property type="match status" value="1"/>
</dbReference>
<keyword evidence="3 4" id="KW-0326">Glycosidase</keyword>
<dbReference type="InterPro" id="IPR011009">
    <property type="entry name" value="Kinase-like_dom_sf"/>
</dbReference>
<evidence type="ECO:0000256" key="6">
    <source>
        <dbReference type="SAM" id="SignalP"/>
    </source>
</evidence>
<dbReference type="InterPro" id="IPR017853">
    <property type="entry name" value="GH"/>
</dbReference>
<comment type="similarity">
    <text evidence="1 5">Belongs to the glycosyl hydrolase 35 family.</text>
</comment>
<dbReference type="Proteomes" id="UP000323067">
    <property type="component" value="Chromosome v"/>
</dbReference>
<evidence type="ECO:0000256" key="1">
    <source>
        <dbReference type="ARBA" id="ARBA00009809"/>
    </source>
</evidence>
<feature type="domain" description="Beta-galactosidase 1-like first all-beta" evidence="9">
    <location>
        <begin position="402"/>
        <end position="513"/>
    </location>
</feature>
<dbReference type="SUPFAM" id="SSF49785">
    <property type="entry name" value="Galactose-binding domain-like"/>
    <property type="match status" value="1"/>
</dbReference>
<reference evidence="11 12" key="1">
    <citation type="journal article" date="2017" name="BMC Genomics">
        <title>Chromosome level assembly and secondary metabolite potential of the parasitic fungus Cordyceps militaris.</title>
        <authorList>
            <person name="Kramer G.J."/>
            <person name="Nodwell J.R."/>
        </authorList>
    </citation>
    <scope>NUCLEOTIDE SEQUENCE [LARGE SCALE GENOMIC DNA]</scope>
    <source>
        <strain evidence="11 12">ATCC 34164</strain>
    </source>
</reference>
<name>A0A2H4SP84_CORMI</name>
<feature type="domain" description="Glycoside hydrolase 35 catalytic" evidence="7">
    <location>
        <begin position="36"/>
        <end position="358"/>
    </location>
</feature>
<dbReference type="PROSITE" id="PS01182">
    <property type="entry name" value="GLYCOSYL_HYDROL_F35"/>
    <property type="match status" value="1"/>
</dbReference>
<dbReference type="Gene3D" id="2.60.120.260">
    <property type="entry name" value="Galactose-binding domain-like"/>
    <property type="match status" value="2"/>
</dbReference>
<keyword evidence="6" id="KW-0732">Signal</keyword>
<feature type="domain" description="Aminoglycoside phosphotransferase" evidence="8">
    <location>
        <begin position="668"/>
        <end position="957"/>
    </location>
</feature>
<sequence>MKFLWGALVALSALSATLAAETTHAPGSFSYNRTDFLLNGQPFQIIGGQMDPQRIPPEYWTHRLKMARAMGLNTIFSYLYWNLHESRPGAWDFSGRNDVARFFRLAQQEGLQVVLRPGPYICGERDWGGFPAWLSQVPGMAVRQNNRPFLDAAKSYLDRLGKELGQLQITQGGPILMTQLENEYGSFGTDKTYLAALAAMLRDNFDVFLYTNDGGGQSYLEGGQLHGVLAVIDGDSQSGFAARDKYVTDPTSLGPQLNGEYYISWIDQWGSDYPHQQIAGSQADVAKAVADLDWTLAGGYSFSIYMFHGGTNFGFENGGIRDDGPLAAMTTSYDYGAPLDESGRPTDVYFRLRDMIQKYVPKGSIPSVPAMPARAAVPEFQLRPAAALFDLQGRPTRQASDPVSMDALGQAYGYVLYQHTVATDVAGNVAIGDGARDRAIIYVNGVRSGVVDTIYKTPSTVSVTLRKGDKLQILVENLGRVDVRQRLREQVKGIVGHVSVGGTVLTNWCMHSIPLDTLPAGLDGKKTHVVRQKDGPVFYTGSFDMPAGAAADPSGDTFLAVPKGIKGVLWVNGVNMGRYWTVGPQQSLTHNTVDTSSTLTLAMSRPQTPPHEPRYNVHVAPTTISQLIRTAFPNIELVSSSELTSHRGYNNRLYLLTVRRRGGPSCVFRDTDAAERELVLKANGRFFLADKVQNEVGCLQVLGQYCPAIPTPTVFAWSEEGHDVCLASPAGPEIKNVTLAIPDGEKRHGGWILMSRLPGAPLSVCDLDEVSRLDIMRQLAGVTASWRTNIPAQRYIGNIQFHQSVHASEPDFAIVKNSGPRPQDLVVRGMLVDELRITTPITSVTEQYTRKLEQKLTLLETSDTYRPNRHLAPEIRRFVAETLPRLTKQQPSHFVFTHYDLSPRNILVGGSPPQISGIVDFEFAGFFPPVEEFLNDAVGNEGDWPDHLYAAYLAELEARGVATPAAGIGAAEWETARCLERVADNVAPWWLPGKYTGSALEEQFAKSAAELRENMRKLS</sequence>
<dbReference type="AlphaFoldDB" id="A0A2H4SP84"/>
<organism evidence="11 12">
    <name type="scientific">Cordyceps militaris</name>
    <name type="common">Caterpillar fungus</name>
    <name type="synonym">Clavaria militaris</name>
    <dbReference type="NCBI Taxonomy" id="73501"/>
    <lineage>
        <taxon>Eukaryota</taxon>
        <taxon>Fungi</taxon>
        <taxon>Dikarya</taxon>
        <taxon>Ascomycota</taxon>
        <taxon>Pezizomycotina</taxon>
        <taxon>Sordariomycetes</taxon>
        <taxon>Hypocreomycetidae</taxon>
        <taxon>Hypocreales</taxon>
        <taxon>Cordycipitaceae</taxon>
        <taxon>Cordyceps</taxon>
    </lineage>
</organism>
<feature type="chain" id="PRO_5014196818" description="Beta-galactosidase" evidence="6">
    <location>
        <begin position="20"/>
        <end position="1019"/>
    </location>
</feature>
<feature type="signal peptide" evidence="6">
    <location>
        <begin position="1"/>
        <end position="19"/>
    </location>
</feature>
<evidence type="ECO:0000256" key="3">
    <source>
        <dbReference type="ARBA" id="ARBA00023295"/>
    </source>
</evidence>
<dbReference type="Pfam" id="PF21467">
    <property type="entry name" value="BetaGal_gal-bd"/>
    <property type="match status" value="1"/>
</dbReference>
<dbReference type="EMBL" id="CP023325">
    <property type="protein sequence ID" value="ATY64919.1"/>
    <property type="molecule type" value="Genomic_DNA"/>
</dbReference>
<dbReference type="InterPro" id="IPR008979">
    <property type="entry name" value="Galactose-bd-like_sf"/>
</dbReference>